<evidence type="ECO:0000256" key="1">
    <source>
        <dbReference type="SAM" id="SignalP"/>
    </source>
</evidence>
<evidence type="ECO:0000313" key="3">
    <source>
        <dbReference type="Proteomes" id="UP000288983"/>
    </source>
</evidence>
<dbReference type="OrthoDB" id="6997359at2"/>
<keyword evidence="1" id="KW-0732">Signal</keyword>
<dbReference type="Proteomes" id="UP000288983">
    <property type="component" value="Unassembled WGS sequence"/>
</dbReference>
<dbReference type="STRING" id="237609.PSAKL28_00750"/>
<name>A0A444A0Q6_9PSED</name>
<protein>
    <recommendedName>
        <fullName evidence="4">Lipoprotein</fullName>
    </recommendedName>
</protein>
<gene>
    <name evidence="2" type="ORF">DM813_03740</name>
</gene>
<sequence length="137" mass="15539">MRQPMMLIALSALGACASPLPPVDSKQAWIDLYTMTPGKLVMADRLDGERLKDGRFFQVTPGSHELTVRFDFEVYGGGFSLNPVERTCYLKVNYDHFEAGKRYRLEARAPAMQPSAYLYDAQRKLLAEEKNDIFCIP</sequence>
<evidence type="ECO:0008006" key="4">
    <source>
        <dbReference type="Google" id="ProtNLM"/>
    </source>
</evidence>
<dbReference type="EMBL" id="QJRG01000033">
    <property type="protein sequence ID" value="RWU26955.1"/>
    <property type="molecule type" value="Genomic_DNA"/>
</dbReference>
<feature type="chain" id="PRO_5019524165" description="Lipoprotein" evidence="1">
    <location>
        <begin position="18"/>
        <end position="137"/>
    </location>
</feature>
<dbReference type="RefSeq" id="WP_128322061.1">
    <property type="nucleotide sequence ID" value="NZ_QJRG01000033.1"/>
</dbReference>
<dbReference type="PROSITE" id="PS51257">
    <property type="entry name" value="PROKAR_LIPOPROTEIN"/>
    <property type="match status" value="1"/>
</dbReference>
<feature type="signal peptide" evidence="1">
    <location>
        <begin position="1"/>
        <end position="17"/>
    </location>
</feature>
<evidence type="ECO:0000313" key="2">
    <source>
        <dbReference type="EMBL" id="RWU26955.1"/>
    </source>
</evidence>
<proteinExistence type="predicted"/>
<organism evidence="2 3">
    <name type="scientific">Pseudomonas alkylphenolica</name>
    <dbReference type="NCBI Taxonomy" id="237609"/>
    <lineage>
        <taxon>Bacteria</taxon>
        <taxon>Pseudomonadati</taxon>
        <taxon>Pseudomonadota</taxon>
        <taxon>Gammaproteobacteria</taxon>
        <taxon>Pseudomonadales</taxon>
        <taxon>Pseudomonadaceae</taxon>
        <taxon>Pseudomonas</taxon>
    </lineage>
</organism>
<reference evidence="2 3" key="1">
    <citation type="submission" date="2018-06" db="EMBL/GenBank/DDBJ databases">
        <title>Bacteria isolated from soil of Wuhan.</title>
        <authorList>
            <person name="Wei X."/>
            <person name="Chunhua H."/>
        </authorList>
    </citation>
    <scope>NUCLEOTIDE SEQUENCE [LARGE SCALE GENOMIC DNA]</scope>
    <source>
        <strain evidence="3">xwS2</strain>
    </source>
</reference>
<accession>A0A444A0Q6</accession>
<comment type="caution">
    <text evidence="2">The sequence shown here is derived from an EMBL/GenBank/DDBJ whole genome shotgun (WGS) entry which is preliminary data.</text>
</comment>
<dbReference type="AlphaFoldDB" id="A0A444A0Q6"/>